<feature type="modified residue" description="4-aspartylphosphate" evidence="1">
    <location>
        <position position="75"/>
    </location>
</feature>
<dbReference type="Gene3D" id="3.30.70.270">
    <property type="match status" value="1"/>
</dbReference>
<dbReference type="PROSITE" id="PS50110">
    <property type="entry name" value="RESPONSE_REGULATORY"/>
    <property type="match status" value="1"/>
</dbReference>
<dbReference type="Gene3D" id="3.20.20.450">
    <property type="entry name" value="EAL domain"/>
    <property type="match status" value="1"/>
</dbReference>
<dbReference type="Proteomes" id="UP000662914">
    <property type="component" value="Chromosome"/>
</dbReference>
<dbReference type="PANTHER" id="PTHR44757">
    <property type="entry name" value="DIGUANYLATE CYCLASE DGCP"/>
    <property type="match status" value="1"/>
</dbReference>
<dbReference type="AlphaFoldDB" id="A0A809RPD9"/>
<dbReference type="GO" id="GO:0000160">
    <property type="term" value="P:phosphorelay signal transduction system"/>
    <property type="evidence" value="ECO:0007669"/>
    <property type="project" value="InterPro"/>
</dbReference>
<dbReference type="CDD" id="cd01949">
    <property type="entry name" value="GGDEF"/>
    <property type="match status" value="1"/>
</dbReference>
<dbReference type="Pfam" id="PF00072">
    <property type="entry name" value="Response_reg"/>
    <property type="match status" value="1"/>
</dbReference>
<feature type="domain" description="Response regulatory" evidence="2">
    <location>
        <begin position="24"/>
        <end position="140"/>
    </location>
</feature>
<evidence type="ECO:0000313" key="5">
    <source>
        <dbReference type="EMBL" id="BBO21462.1"/>
    </source>
</evidence>
<dbReference type="Pfam" id="PF00990">
    <property type="entry name" value="GGDEF"/>
    <property type="match status" value="1"/>
</dbReference>
<dbReference type="FunFam" id="3.20.20.450:FF:000001">
    <property type="entry name" value="Cyclic di-GMP phosphodiesterase yahA"/>
    <property type="match status" value="1"/>
</dbReference>
<proteinExistence type="predicted"/>
<gene>
    <name evidence="5" type="ORF">DSYM_21610</name>
</gene>
<reference evidence="5" key="1">
    <citation type="journal article" name="DNA Res.">
        <title>The physiological potential of anammox bacteria as revealed by their core genome structure.</title>
        <authorList>
            <person name="Okubo T."/>
            <person name="Toyoda A."/>
            <person name="Fukuhara K."/>
            <person name="Uchiyama I."/>
            <person name="Harigaya Y."/>
            <person name="Kuroiwa M."/>
            <person name="Suzuki T."/>
            <person name="Murakami Y."/>
            <person name="Suwa Y."/>
            <person name="Takami H."/>
        </authorList>
    </citation>
    <scope>NUCLEOTIDE SEQUENCE</scope>
    <source>
        <strain evidence="5">317325-3</strain>
    </source>
</reference>
<dbReference type="InterPro" id="IPR000160">
    <property type="entry name" value="GGDEF_dom"/>
</dbReference>
<dbReference type="SMART" id="SM00052">
    <property type="entry name" value="EAL"/>
    <property type="match status" value="1"/>
</dbReference>
<protein>
    <recommendedName>
        <fullName evidence="7">Stage 0 sporulation protein A homolog</fullName>
    </recommendedName>
</protein>
<dbReference type="EMBL" id="AP021857">
    <property type="protein sequence ID" value="BBO21462.1"/>
    <property type="molecule type" value="Genomic_DNA"/>
</dbReference>
<dbReference type="CDD" id="cd01948">
    <property type="entry name" value="EAL"/>
    <property type="match status" value="1"/>
</dbReference>
<dbReference type="CDD" id="cd00156">
    <property type="entry name" value="REC"/>
    <property type="match status" value="1"/>
</dbReference>
<dbReference type="SUPFAM" id="SSF52172">
    <property type="entry name" value="CheY-like"/>
    <property type="match status" value="1"/>
</dbReference>
<evidence type="ECO:0000256" key="1">
    <source>
        <dbReference type="PROSITE-ProRule" id="PRU00169"/>
    </source>
</evidence>
<dbReference type="PROSITE" id="PS50887">
    <property type="entry name" value="GGDEF"/>
    <property type="match status" value="1"/>
</dbReference>
<name>A0A809RPD9_9PROT</name>
<dbReference type="PROSITE" id="PS50883">
    <property type="entry name" value="EAL"/>
    <property type="match status" value="1"/>
</dbReference>
<dbReference type="NCBIfam" id="TIGR00254">
    <property type="entry name" value="GGDEF"/>
    <property type="match status" value="1"/>
</dbReference>
<dbReference type="PANTHER" id="PTHR44757:SF2">
    <property type="entry name" value="BIOFILM ARCHITECTURE MAINTENANCE PROTEIN MBAA"/>
    <property type="match status" value="1"/>
</dbReference>
<organism evidence="5 6">
    <name type="scientific">Candidatus Desulfobacillus denitrificans</name>
    <dbReference type="NCBI Taxonomy" id="2608985"/>
    <lineage>
        <taxon>Bacteria</taxon>
        <taxon>Pseudomonadati</taxon>
        <taxon>Pseudomonadota</taxon>
        <taxon>Betaproteobacteria</taxon>
        <taxon>Candidatus Desulfobacillus</taxon>
    </lineage>
</organism>
<evidence type="ECO:0000259" key="4">
    <source>
        <dbReference type="PROSITE" id="PS50887"/>
    </source>
</evidence>
<sequence length="596" mass="66743">MAIDPTKTVMERANMMLLREQPISLLIVDDSEDDAFLLFSELASRGAKVDYQRVDSGRDMSQALGNGEWDLIICDHSMPGFDALTALDILKKSGKDIPFIIYSGHISDQTAYSAMGDGVNDYIQKGNFARLIPVIERELKGAAARHAVRQADSRILELANYDKLSNLPNHNYFCARVTECIAECERLGKSPCGTLFYLDLDRFLRINSSFGYEAGNEILRQAAGRLKECVVESGAILARFGGDEFGIFYPGLGDRQAALNFAQWLKQAFEAPFMHAGIELYLTCSIGIAQVPEDGRQVYDLLMNAETAMANAKRGGRNEFRFYEREMNATSAERIAMESELRHAIERDELFLQYQPCVDSASLKTIGVEALVRWRHPERGLIPPDRFIPIADESGLIVNIGEWVLRQACRQARAWHDQGYPELSVSVNVSAVQFAQPRLLDVVNRALQDSGLRPQALTLEITESVVMHDAETAVGMLRALKHMGVKLSIDDFGTGYSSLSYLKRFPIDILKIDKSFVRTLGVDEEDTAIVHTIMALAKSLRLMTIAEGVETAHQVRMLQQEQCDRFQGFHFSRPVDVQVLTERLDGEHIQNGTLLH</sequence>
<dbReference type="InterPro" id="IPR052155">
    <property type="entry name" value="Biofilm_reg_signaling"/>
</dbReference>
<feature type="domain" description="GGDEF" evidence="4">
    <location>
        <begin position="191"/>
        <end position="325"/>
    </location>
</feature>
<dbReference type="Gene3D" id="3.40.50.2300">
    <property type="match status" value="1"/>
</dbReference>
<dbReference type="InterPro" id="IPR001789">
    <property type="entry name" value="Sig_transdc_resp-reg_receiver"/>
</dbReference>
<dbReference type="SMART" id="SM00267">
    <property type="entry name" value="GGDEF"/>
    <property type="match status" value="1"/>
</dbReference>
<keyword evidence="1" id="KW-0597">Phosphoprotein</keyword>
<dbReference type="InterPro" id="IPR029787">
    <property type="entry name" value="Nucleotide_cyclase"/>
</dbReference>
<evidence type="ECO:0008006" key="7">
    <source>
        <dbReference type="Google" id="ProtNLM"/>
    </source>
</evidence>
<dbReference type="Pfam" id="PF00563">
    <property type="entry name" value="EAL"/>
    <property type="match status" value="1"/>
</dbReference>
<feature type="domain" description="EAL" evidence="3">
    <location>
        <begin position="334"/>
        <end position="588"/>
    </location>
</feature>
<evidence type="ECO:0000259" key="2">
    <source>
        <dbReference type="PROSITE" id="PS50110"/>
    </source>
</evidence>
<dbReference type="InterPro" id="IPR011006">
    <property type="entry name" value="CheY-like_superfamily"/>
</dbReference>
<accession>A0A809RPD9</accession>
<dbReference type="InterPro" id="IPR035919">
    <property type="entry name" value="EAL_sf"/>
</dbReference>
<dbReference type="SUPFAM" id="SSF55073">
    <property type="entry name" value="Nucleotide cyclase"/>
    <property type="match status" value="1"/>
</dbReference>
<dbReference type="InterPro" id="IPR001633">
    <property type="entry name" value="EAL_dom"/>
</dbReference>
<dbReference type="KEGG" id="ddz:DSYM_21610"/>
<evidence type="ECO:0000259" key="3">
    <source>
        <dbReference type="PROSITE" id="PS50883"/>
    </source>
</evidence>
<evidence type="ECO:0000313" key="6">
    <source>
        <dbReference type="Proteomes" id="UP000662914"/>
    </source>
</evidence>
<dbReference type="SUPFAM" id="SSF141868">
    <property type="entry name" value="EAL domain-like"/>
    <property type="match status" value="1"/>
</dbReference>
<dbReference type="SMART" id="SM00448">
    <property type="entry name" value="REC"/>
    <property type="match status" value="1"/>
</dbReference>
<dbReference type="InterPro" id="IPR043128">
    <property type="entry name" value="Rev_trsase/Diguanyl_cyclase"/>
</dbReference>